<comment type="caution">
    <text evidence="1">The sequence shown here is derived from an EMBL/GenBank/DDBJ whole genome shotgun (WGS) entry which is preliminary data.</text>
</comment>
<accession>A0A0F9B6R8</accession>
<protein>
    <submittedName>
        <fullName evidence="1">Uncharacterized protein</fullName>
    </submittedName>
</protein>
<reference evidence="1" key="1">
    <citation type="journal article" date="2015" name="Nature">
        <title>Complex archaea that bridge the gap between prokaryotes and eukaryotes.</title>
        <authorList>
            <person name="Spang A."/>
            <person name="Saw J.H."/>
            <person name="Jorgensen S.L."/>
            <person name="Zaremba-Niedzwiedzka K."/>
            <person name="Martijn J."/>
            <person name="Lind A.E."/>
            <person name="van Eijk R."/>
            <person name="Schleper C."/>
            <person name="Guy L."/>
            <person name="Ettema T.J."/>
        </authorList>
    </citation>
    <scope>NUCLEOTIDE SEQUENCE</scope>
</reference>
<organism evidence="1">
    <name type="scientific">marine sediment metagenome</name>
    <dbReference type="NCBI Taxonomy" id="412755"/>
    <lineage>
        <taxon>unclassified sequences</taxon>
        <taxon>metagenomes</taxon>
        <taxon>ecological metagenomes</taxon>
    </lineage>
</organism>
<sequence length="42" mass="4320">AVGPICVADTAILPRVAIEEGSAAGKAMHVRSIAMSRNWGVN</sequence>
<feature type="non-terminal residue" evidence="1">
    <location>
        <position position="1"/>
    </location>
</feature>
<gene>
    <name evidence="1" type="ORF">LCGC14_2486700</name>
</gene>
<dbReference type="EMBL" id="LAZR01039305">
    <property type="protein sequence ID" value="KKL17320.1"/>
    <property type="molecule type" value="Genomic_DNA"/>
</dbReference>
<dbReference type="AlphaFoldDB" id="A0A0F9B6R8"/>
<proteinExistence type="predicted"/>
<evidence type="ECO:0000313" key="1">
    <source>
        <dbReference type="EMBL" id="KKL17320.1"/>
    </source>
</evidence>
<name>A0A0F9B6R8_9ZZZZ</name>